<name>A0A212QSK0_9PROT</name>
<evidence type="ECO:0000256" key="4">
    <source>
        <dbReference type="ARBA" id="ARBA00022679"/>
    </source>
</evidence>
<evidence type="ECO:0000256" key="3">
    <source>
        <dbReference type="ARBA" id="ARBA00022603"/>
    </source>
</evidence>
<dbReference type="Pfam" id="PF00398">
    <property type="entry name" value="RrnaAD"/>
    <property type="match status" value="1"/>
</dbReference>
<feature type="binding site" evidence="7 8">
    <location>
        <position position="134"/>
    </location>
    <ligand>
        <name>S-adenosyl-L-methionine</name>
        <dbReference type="ChEBI" id="CHEBI:59789"/>
    </ligand>
</feature>
<dbReference type="InterPro" id="IPR020598">
    <property type="entry name" value="rRNA_Ade_methylase_Trfase_N"/>
</dbReference>
<accession>A0A212QSK0</accession>
<dbReference type="PROSITE" id="PS51689">
    <property type="entry name" value="SAM_RNA_A_N6_MT"/>
    <property type="match status" value="1"/>
</dbReference>
<proteinExistence type="inferred from homology"/>
<comment type="subcellular location">
    <subcellularLocation>
        <location evidence="7">Cytoplasm</location>
    </subcellularLocation>
</comment>
<organism evidence="11 12">
    <name type="scientific">Arboricoccus pini</name>
    <dbReference type="NCBI Taxonomy" id="1963835"/>
    <lineage>
        <taxon>Bacteria</taxon>
        <taxon>Pseudomonadati</taxon>
        <taxon>Pseudomonadota</taxon>
        <taxon>Alphaproteobacteria</taxon>
        <taxon>Geminicoccales</taxon>
        <taxon>Geminicoccaceae</taxon>
        <taxon>Arboricoccus</taxon>
    </lineage>
</organism>
<feature type="binding site" evidence="7 8">
    <location>
        <position position="154"/>
    </location>
    <ligand>
        <name>S-adenosyl-L-methionine</name>
        <dbReference type="ChEBI" id="CHEBI:59789"/>
    </ligand>
</feature>
<evidence type="ECO:0000256" key="6">
    <source>
        <dbReference type="ARBA" id="ARBA00022884"/>
    </source>
</evidence>
<dbReference type="GO" id="GO:0052908">
    <property type="term" value="F:16S rRNA (adenine(1518)-N(6)/adenine(1519)-N(6))-dimethyltransferase activity"/>
    <property type="evidence" value="ECO:0007669"/>
    <property type="project" value="UniProtKB-EC"/>
</dbReference>
<dbReference type="PROSITE" id="PS01131">
    <property type="entry name" value="RRNA_A_DIMETH"/>
    <property type="match status" value="1"/>
</dbReference>
<feature type="binding site" evidence="7 8">
    <location>
        <position position="59"/>
    </location>
    <ligand>
        <name>S-adenosyl-L-methionine</name>
        <dbReference type="ChEBI" id="CHEBI:59789"/>
    </ligand>
</feature>
<feature type="binding site" evidence="7 8">
    <location>
        <position position="61"/>
    </location>
    <ligand>
        <name>S-adenosyl-L-methionine</name>
        <dbReference type="ChEBI" id="CHEBI:59789"/>
    </ligand>
</feature>
<keyword evidence="5 7" id="KW-0949">S-adenosyl-L-methionine</keyword>
<evidence type="ECO:0000313" key="11">
    <source>
        <dbReference type="EMBL" id="SNB62436.1"/>
    </source>
</evidence>
<keyword evidence="6 7" id="KW-0694">RNA-binding</keyword>
<evidence type="ECO:0000256" key="8">
    <source>
        <dbReference type="PROSITE-ProRule" id="PRU01026"/>
    </source>
</evidence>
<keyword evidence="4 7" id="KW-0808">Transferase</keyword>
<feature type="domain" description="Ribosomal RNA adenine methylase transferase N-terminal" evidence="10">
    <location>
        <begin position="66"/>
        <end position="239"/>
    </location>
</feature>
<protein>
    <recommendedName>
        <fullName evidence="7">Ribosomal RNA small subunit methyltransferase A</fullName>
        <ecNumber evidence="7">2.1.1.182</ecNumber>
    </recommendedName>
    <alternativeName>
        <fullName evidence="7">16S rRNA (adenine(1518)-N(6)/adenine(1519)-N(6))-dimethyltransferase</fullName>
    </alternativeName>
    <alternativeName>
        <fullName evidence="7">16S rRNA dimethyladenosine transferase</fullName>
    </alternativeName>
    <alternativeName>
        <fullName evidence="7">16S rRNA dimethylase</fullName>
    </alternativeName>
    <alternativeName>
        <fullName evidence="7">S-adenosylmethionine-6-N', N'-adenosyl(rRNA) dimethyltransferase</fullName>
    </alternativeName>
</protein>
<keyword evidence="12" id="KW-1185">Reference proteome</keyword>
<evidence type="ECO:0000256" key="5">
    <source>
        <dbReference type="ARBA" id="ARBA00022691"/>
    </source>
</evidence>
<dbReference type="NCBIfam" id="TIGR00755">
    <property type="entry name" value="ksgA"/>
    <property type="match status" value="1"/>
</dbReference>
<keyword evidence="3 7" id="KW-0489">Methyltransferase</keyword>
<evidence type="ECO:0000259" key="10">
    <source>
        <dbReference type="SMART" id="SM00650"/>
    </source>
</evidence>
<evidence type="ECO:0000313" key="12">
    <source>
        <dbReference type="Proteomes" id="UP000197065"/>
    </source>
</evidence>
<evidence type="ECO:0000256" key="7">
    <source>
        <dbReference type="HAMAP-Rule" id="MF_00607"/>
    </source>
</evidence>
<evidence type="ECO:0000256" key="1">
    <source>
        <dbReference type="ARBA" id="ARBA00022490"/>
    </source>
</evidence>
<feature type="region of interest" description="Disordered" evidence="9">
    <location>
        <begin position="1"/>
        <end position="37"/>
    </location>
</feature>
<feature type="binding site" evidence="7 8">
    <location>
        <position position="86"/>
    </location>
    <ligand>
        <name>S-adenosyl-L-methionine</name>
        <dbReference type="ChEBI" id="CHEBI:59789"/>
    </ligand>
</feature>
<evidence type="ECO:0000256" key="2">
    <source>
        <dbReference type="ARBA" id="ARBA00022552"/>
    </source>
</evidence>
<dbReference type="SUPFAM" id="SSF53335">
    <property type="entry name" value="S-adenosyl-L-methionine-dependent methyltransferases"/>
    <property type="match status" value="1"/>
</dbReference>
<dbReference type="Gene3D" id="3.40.50.150">
    <property type="entry name" value="Vaccinia Virus protein VP39"/>
    <property type="match status" value="1"/>
</dbReference>
<dbReference type="Gene3D" id="1.10.8.100">
    <property type="entry name" value="Ribosomal RNA adenine dimethylase-like, domain 2"/>
    <property type="match status" value="1"/>
</dbReference>
<dbReference type="InterPro" id="IPR020596">
    <property type="entry name" value="rRNA_Ade_Mease_Trfase_CS"/>
</dbReference>
<keyword evidence="1 7" id="KW-0963">Cytoplasm</keyword>
<dbReference type="InterPro" id="IPR001737">
    <property type="entry name" value="KsgA/Erm"/>
</dbReference>
<reference evidence="11 12" key="1">
    <citation type="submission" date="2017-06" db="EMBL/GenBank/DDBJ databases">
        <authorList>
            <person name="Kim H.J."/>
            <person name="Triplett B.A."/>
        </authorList>
    </citation>
    <scope>NUCLEOTIDE SEQUENCE [LARGE SCALE GENOMIC DNA]</scope>
    <source>
        <strain evidence="11 12">B29T1</strain>
    </source>
</reference>
<dbReference type="PANTHER" id="PTHR11727:SF7">
    <property type="entry name" value="DIMETHYLADENOSINE TRANSFERASE-RELATED"/>
    <property type="match status" value="1"/>
</dbReference>
<dbReference type="EC" id="2.1.1.182" evidence="7"/>
<dbReference type="InterPro" id="IPR029063">
    <property type="entry name" value="SAM-dependent_MTases_sf"/>
</dbReference>
<dbReference type="GO" id="GO:0005829">
    <property type="term" value="C:cytosol"/>
    <property type="evidence" value="ECO:0007669"/>
    <property type="project" value="TreeGrafter"/>
</dbReference>
<gene>
    <name evidence="7" type="primary">rsmA</name>
    <name evidence="7" type="synonym">ksgA</name>
    <name evidence="11" type="ORF">SAMN07250955_103118</name>
</gene>
<dbReference type="PANTHER" id="PTHR11727">
    <property type="entry name" value="DIMETHYLADENOSINE TRANSFERASE"/>
    <property type="match status" value="1"/>
</dbReference>
<dbReference type="InterPro" id="IPR023165">
    <property type="entry name" value="rRNA_Ade_diMease-like_C"/>
</dbReference>
<dbReference type="EMBL" id="FYEH01000003">
    <property type="protein sequence ID" value="SNB62436.1"/>
    <property type="molecule type" value="Genomic_DNA"/>
</dbReference>
<comment type="function">
    <text evidence="7">Specifically dimethylates two adjacent adenosines (A1518 and A1519) in the loop of a conserved hairpin near the 3'-end of 16S rRNA in the 30S particle. May play a critical role in biogenesis of 30S subunits.</text>
</comment>
<dbReference type="Proteomes" id="UP000197065">
    <property type="component" value="Unassembled WGS sequence"/>
</dbReference>
<dbReference type="HAMAP" id="MF_00607">
    <property type="entry name" value="16SrRNA_methyltr_A"/>
    <property type="match status" value="1"/>
</dbReference>
<comment type="catalytic activity">
    <reaction evidence="7">
        <text>adenosine(1518)/adenosine(1519) in 16S rRNA + 4 S-adenosyl-L-methionine = N(6)-dimethyladenosine(1518)/N(6)-dimethyladenosine(1519) in 16S rRNA + 4 S-adenosyl-L-homocysteine + 4 H(+)</text>
        <dbReference type="Rhea" id="RHEA:19609"/>
        <dbReference type="Rhea" id="RHEA-COMP:10232"/>
        <dbReference type="Rhea" id="RHEA-COMP:10233"/>
        <dbReference type="ChEBI" id="CHEBI:15378"/>
        <dbReference type="ChEBI" id="CHEBI:57856"/>
        <dbReference type="ChEBI" id="CHEBI:59789"/>
        <dbReference type="ChEBI" id="CHEBI:74411"/>
        <dbReference type="ChEBI" id="CHEBI:74493"/>
        <dbReference type="EC" id="2.1.1.182"/>
    </reaction>
</comment>
<keyword evidence="2 7" id="KW-0698">rRNA processing</keyword>
<evidence type="ECO:0000256" key="9">
    <source>
        <dbReference type="SAM" id="MobiDB-lite"/>
    </source>
</evidence>
<dbReference type="CDD" id="cd02440">
    <property type="entry name" value="AdoMet_MTases"/>
    <property type="match status" value="1"/>
</dbReference>
<dbReference type="AlphaFoldDB" id="A0A212QSK0"/>
<dbReference type="GO" id="GO:0003723">
    <property type="term" value="F:RNA binding"/>
    <property type="evidence" value="ECO:0007669"/>
    <property type="project" value="UniProtKB-UniRule"/>
</dbReference>
<comment type="similarity">
    <text evidence="7">Belongs to the class I-like SAM-binding methyltransferase superfamily. rRNA adenine N(6)-methyltransferase family. RsmA subfamily.</text>
</comment>
<feature type="binding site" evidence="7 8">
    <location>
        <position position="108"/>
    </location>
    <ligand>
        <name>S-adenosyl-L-methionine</name>
        <dbReference type="ChEBI" id="CHEBI:59789"/>
    </ligand>
</feature>
<dbReference type="SMART" id="SM00650">
    <property type="entry name" value="rADc"/>
    <property type="match status" value="1"/>
</dbReference>
<dbReference type="InterPro" id="IPR011530">
    <property type="entry name" value="rRNA_adenine_dimethylase"/>
</dbReference>
<sequence>MLSTAPDCCGKHDAPRATDAGAMTLPLTPSTRSAEPDLPPLREVIRHYGLRADKKLGQHFLTDPNILGRIVASAGDLAGKVVVEVGPGPGGLTRFILRAAPRRLTVIEQDRRCLAALHDLDGFFPGVIKIIEGDARRQDTGTLAGGDKLILISNLPYNVGTELLLGWLGELDVFERLVLMFQKEVALRLTSRPGEDAWGRLAVLAQTLCDVERLFDLPASAFVPPPKVESSVVRFDPRPDRPAQAFTVQLGRVTQAAFGQRRKMLRSALRTLLPEPELLLEEAGIMSTRRAEELSLAEFHNLTRLYMQRLDGRP</sequence>